<name>A0A371FPE8_MUCPR</name>
<sequence length="285" mass="32024">TRPTNRTAATNSGRQQQRAVADGGSKWQWQTAAACGSRQRWQVAADSDNNTPDDRPQLLISALSWSLMATFVDNKYNVVLSSIAFSDVVDSIVVERARTLALAYGAPSIHWTKELPMLGLINAILIELQVLQRNVGHSSSSLRRYVSALKAQKAPKSSMFKAIKIEESYGNISSKDCSDEDELFFISRKIQSIWKHKRGSRWNNNFKKHTKETKDKIDGSDTDSIELYLILSRLSADLDIDGRKGVLAELKIRHIDSNRPNLTLSTTVPFASVEYKAVQYDRNYT</sequence>
<feature type="region of interest" description="Disordered" evidence="1">
    <location>
        <begin position="1"/>
        <end position="25"/>
    </location>
</feature>
<proteinExistence type="predicted"/>
<feature type="compositionally biased region" description="Polar residues" evidence="1">
    <location>
        <begin position="1"/>
        <end position="18"/>
    </location>
</feature>
<gene>
    <name evidence="2" type="ORF">CR513_39273</name>
</gene>
<dbReference type="OrthoDB" id="1432452at2759"/>
<reference evidence="2" key="1">
    <citation type="submission" date="2018-05" db="EMBL/GenBank/DDBJ databases">
        <title>Draft genome of Mucuna pruriens seed.</title>
        <authorList>
            <person name="Nnadi N.E."/>
            <person name="Vos R."/>
            <person name="Hasami M.H."/>
            <person name="Devisetty U.K."/>
            <person name="Aguiy J.C."/>
        </authorList>
    </citation>
    <scope>NUCLEOTIDE SEQUENCE [LARGE SCALE GENOMIC DNA]</scope>
    <source>
        <strain evidence="2">JCA_2017</strain>
    </source>
</reference>
<protein>
    <submittedName>
        <fullName evidence="2">Uncharacterized protein</fullName>
    </submittedName>
</protein>
<accession>A0A371FPE8</accession>
<dbReference type="Proteomes" id="UP000257109">
    <property type="component" value="Unassembled WGS sequence"/>
</dbReference>
<keyword evidence="3" id="KW-1185">Reference proteome</keyword>
<feature type="non-terminal residue" evidence="2">
    <location>
        <position position="1"/>
    </location>
</feature>
<organism evidence="2 3">
    <name type="scientific">Mucuna pruriens</name>
    <name type="common">Velvet bean</name>
    <name type="synonym">Dolichos pruriens</name>
    <dbReference type="NCBI Taxonomy" id="157652"/>
    <lineage>
        <taxon>Eukaryota</taxon>
        <taxon>Viridiplantae</taxon>
        <taxon>Streptophyta</taxon>
        <taxon>Embryophyta</taxon>
        <taxon>Tracheophyta</taxon>
        <taxon>Spermatophyta</taxon>
        <taxon>Magnoliopsida</taxon>
        <taxon>eudicotyledons</taxon>
        <taxon>Gunneridae</taxon>
        <taxon>Pentapetalae</taxon>
        <taxon>rosids</taxon>
        <taxon>fabids</taxon>
        <taxon>Fabales</taxon>
        <taxon>Fabaceae</taxon>
        <taxon>Papilionoideae</taxon>
        <taxon>50 kb inversion clade</taxon>
        <taxon>NPAAA clade</taxon>
        <taxon>indigoferoid/millettioid clade</taxon>
        <taxon>Phaseoleae</taxon>
        <taxon>Mucuna</taxon>
    </lineage>
</organism>
<dbReference type="AlphaFoldDB" id="A0A371FPE8"/>
<evidence type="ECO:0000313" key="2">
    <source>
        <dbReference type="EMBL" id="RDX80207.1"/>
    </source>
</evidence>
<comment type="caution">
    <text evidence="2">The sequence shown here is derived from an EMBL/GenBank/DDBJ whole genome shotgun (WGS) entry which is preliminary data.</text>
</comment>
<evidence type="ECO:0000313" key="3">
    <source>
        <dbReference type="Proteomes" id="UP000257109"/>
    </source>
</evidence>
<evidence type="ECO:0000256" key="1">
    <source>
        <dbReference type="SAM" id="MobiDB-lite"/>
    </source>
</evidence>
<dbReference type="EMBL" id="QJKJ01008294">
    <property type="protein sequence ID" value="RDX80207.1"/>
    <property type="molecule type" value="Genomic_DNA"/>
</dbReference>
<feature type="non-terminal residue" evidence="2">
    <location>
        <position position="285"/>
    </location>
</feature>